<feature type="binding site" evidence="14">
    <location>
        <begin position="177"/>
        <end position="184"/>
    </location>
    <ligand>
        <name>NAD(+)</name>
        <dbReference type="ChEBI" id="CHEBI:57540"/>
    </ligand>
</feature>
<evidence type="ECO:0000256" key="10">
    <source>
        <dbReference type="ARBA" id="ARBA00023157"/>
    </source>
</evidence>
<organism evidence="19 20">
    <name type="scientific">Candidatus Sulfobium mesophilum</name>
    <dbReference type="NCBI Taxonomy" id="2016548"/>
    <lineage>
        <taxon>Bacteria</taxon>
        <taxon>Pseudomonadati</taxon>
        <taxon>Nitrospirota</taxon>
        <taxon>Nitrospiria</taxon>
        <taxon>Nitrospirales</taxon>
        <taxon>Nitrospiraceae</taxon>
        <taxon>Candidatus Sulfobium</taxon>
    </lineage>
</organism>
<dbReference type="PIRSF" id="PIRSF000350">
    <property type="entry name" value="Mercury_reductase_MerA"/>
    <property type="match status" value="1"/>
</dbReference>
<dbReference type="PRINTS" id="PR00368">
    <property type="entry name" value="FADPNR"/>
</dbReference>
<feature type="binding site" evidence="14">
    <location>
        <position position="111"/>
    </location>
    <ligand>
        <name>FAD</name>
        <dbReference type="ChEBI" id="CHEBI:57692"/>
    </ligand>
</feature>
<dbReference type="InterPro" id="IPR004099">
    <property type="entry name" value="Pyr_nucl-diS_OxRdtase_dimer"/>
</dbReference>
<dbReference type="Gene3D" id="3.50.50.60">
    <property type="entry name" value="FAD/NAD(P)-binding domain"/>
    <property type="match status" value="2"/>
</dbReference>
<evidence type="ECO:0000313" key="19">
    <source>
        <dbReference type="EMBL" id="SPQ01838.1"/>
    </source>
</evidence>
<dbReference type="GO" id="GO:0005737">
    <property type="term" value="C:cytoplasm"/>
    <property type="evidence" value="ECO:0007669"/>
    <property type="project" value="UniProtKB-SubCell"/>
</dbReference>
<evidence type="ECO:0000256" key="3">
    <source>
        <dbReference type="ARBA" id="ARBA00012608"/>
    </source>
</evidence>
<feature type="active site" description="Proton acceptor" evidence="13">
    <location>
        <position position="437"/>
    </location>
</feature>
<dbReference type="InterPro" id="IPR016156">
    <property type="entry name" value="FAD/NAD-linked_Rdtase_dimer_sf"/>
</dbReference>
<comment type="catalytic activity">
    <reaction evidence="12 16">
        <text>N(6)-[(R)-dihydrolipoyl]-L-lysyl-[protein] + NAD(+) = N(6)-[(R)-lipoyl]-L-lysyl-[protein] + NADH + H(+)</text>
        <dbReference type="Rhea" id="RHEA:15045"/>
        <dbReference type="Rhea" id="RHEA-COMP:10474"/>
        <dbReference type="Rhea" id="RHEA-COMP:10475"/>
        <dbReference type="ChEBI" id="CHEBI:15378"/>
        <dbReference type="ChEBI" id="CHEBI:57540"/>
        <dbReference type="ChEBI" id="CHEBI:57945"/>
        <dbReference type="ChEBI" id="CHEBI:83099"/>
        <dbReference type="ChEBI" id="CHEBI:83100"/>
        <dbReference type="EC" id="1.8.1.4"/>
    </reaction>
</comment>
<comment type="miscellaneous">
    <text evidence="16">The active site is a redox-active disulfide bond.</text>
</comment>
<dbReference type="EMBL" id="OUUY01000124">
    <property type="protein sequence ID" value="SPQ01838.1"/>
    <property type="molecule type" value="Genomic_DNA"/>
</dbReference>
<comment type="subcellular location">
    <subcellularLocation>
        <location evidence="1">Cytoplasm</location>
    </subcellularLocation>
</comment>
<gene>
    <name evidence="19" type="primary">pdhD</name>
    <name evidence="19" type="ORF">NBG4_740008</name>
</gene>
<feature type="binding site" evidence="14">
    <location>
        <position position="200"/>
    </location>
    <ligand>
        <name>NAD(+)</name>
        <dbReference type="ChEBI" id="CHEBI:57540"/>
    </ligand>
</feature>
<dbReference type="Pfam" id="PF02852">
    <property type="entry name" value="Pyr_redox_dim"/>
    <property type="match status" value="1"/>
</dbReference>
<name>A0A2U3QKB9_9BACT</name>
<dbReference type="AlphaFoldDB" id="A0A2U3QKB9"/>
<keyword evidence="14" id="KW-0547">Nucleotide-binding</keyword>
<keyword evidence="5" id="KW-0963">Cytoplasm</keyword>
<evidence type="ECO:0000256" key="4">
    <source>
        <dbReference type="ARBA" id="ARBA00016961"/>
    </source>
</evidence>
<accession>A0A2U3QKB9</accession>
<evidence type="ECO:0000256" key="11">
    <source>
        <dbReference type="ARBA" id="ARBA00023284"/>
    </source>
</evidence>
<dbReference type="InterPro" id="IPR023753">
    <property type="entry name" value="FAD/NAD-binding_dom"/>
</dbReference>
<evidence type="ECO:0000256" key="9">
    <source>
        <dbReference type="ARBA" id="ARBA00023027"/>
    </source>
</evidence>
<reference evidence="20" key="1">
    <citation type="submission" date="2018-03" db="EMBL/GenBank/DDBJ databases">
        <authorList>
            <person name="Zecchin S."/>
        </authorList>
    </citation>
    <scope>NUCLEOTIDE SEQUENCE [LARGE SCALE GENOMIC DNA]</scope>
</reference>
<feature type="binding site" evidence="14">
    <location>
        <begin position="140"/>
        <end position="142"/>
    </location>
    <ligand>
        <name>FAD</name>
        <dbReference type="ChEBI" id="CHEBI:57692"/>
    </ligand>
</feature>
<evidence type="ECO:0000259" key="18">
    <source>
        <dbReference type="Pfam" id="PF07992"/>
    </source>
</evidence>
<keyword evidence="10" id="KW-1015">Disulfide bond</keyword>
<dbReference type="InterPro" id="IPR036188">
    <property type="entry name" value="FAD/NAD-bd_sf"/>
</dbReference>
<feature type="domain" description="FAD/NAD(P)-binding" evidence="18">
    <location>
        <begin position="1"/>
        <end position="320"/>
    </location>
</feature>
<dbReference type="OrthoDB" id="9807946at2"/>
<keyword evidence="9 14" id="KW-0520">NAD</keyword>
<keyword evidence="8 16" id="KW-0560">Oxidoreductase</keyword>
<dbReference type="EC" id="1.8.1.4" evidence="3 16"/>
<feature type="binding site" evidence="14">
    <location>
        <position position="47"/>
    </location>
    <ligand>
        <name>FAD</name>
        <dbReference type="ChEBI" id="CHEBI:57692"/>
    </ligand>
</feature>
<dbReference type="PANTHER" id="PTHR22912">
    <property type="entry name" value="DISULFIDE OXIDOREDUCTASE"/>
    <property type="match status" value="1"/>
</dbReference>
<evidence type="ECO:0000259" key="17">
    <source>
        <dbReference type="Pfam" id="PF02852"/>
    </source>
</evidence>
<evidence type="ECO:0000256" key="2">
    <source>
        <dbReference type="ARBA" id="ARBA00007532"/>
    </source>
</evidence>
<evidence type="ECO:0000256" key="15">
    <source>
        <dbReference type="PIRSR" id="PIRSR000350-4"/>
    </source>
</evidence>
<comment type="cofactor">
    <cofactor evidence="14 16">
        <name>FAD</name>
        <dbReference type="ChEBI" id="CHEBI:57692"/>
    </cofactor>
    <text evidence="14 16">Binds 1 FAD per subunit.</text>
</comment>
<dbReference type="InterPro" id="IPR006258">
    <property type="entry name" value="Lipoamide_DH"/>
</dbReference>
<sequence>MRIVIVGSGPGGYVAAIKAAQLGAQVTVVEDTEVGGTCLNRGCIPTKTIISSCDVLSKTRELGKFGLELNGSVVPNLAKIIDRKNKVVSIQVKGIRGLFKSWGIGIKEGRGVLTSSRGVEVTLKDGSREKVEVDRIIIATGSRPAEIPVFPFDGKNILSSTDALGLTEIPKSLLVVGAGVIGCEFACIFRELGTEVTMVEMMDRAVATEDFEISELLERELKKKKITLYTEVGVEKAEVRDDGVHAFLSDGREIVCEKLLVAIGRTLNSDNIGLEAAGVQKGKRGEILINEKLETNVPGVYAIGDVRGGMLLAHLASREGLVAATNITGGDDVMDYRVVPAAIFTSPEIASVGLRQHQAEQEGLKIGIGHFEFRALGKAHAMGEISGFIKIIGEERTDRILGAHIIGPHASDLIHEVAVAMRTGRTVADIAGTIHAHPTLSEGIMEAAEDLHGEAVHVPKE</sequence>
<dbReference type="InterPro" id="IPR001100">
    <property type="entry name" value="Pyr_nuc-diS_OxRdtase"/>
</dbReference>
<evidence type="ECO:0000256" key="5">
    <source>
        <dbReference type="ARBA" id="ARBA00022490"/>
    </source>
</evidence>
<keyword evidence="20" id="KW-1185">Reference proteome</keyword>
<dbReference type="Gene3D" id="3.30.390.30">
    <property type="match status" value="1"/>
</dbReference>
<feature type="disulfide bond" description="Redox-active" evidence="15">
    <location>
        <begin position="38"/>
        <end position="43"/>
    </location>
</feature>
<dbReference type="InterPro" id="IPR012999">
    <property type="entry name" value="Pyr_OxRdtase_I_AS"/>
</dbReference>
<dbReference type="GO" id="GO:0004148">
    <property type="term" value="F:dihydrolipoyl dehydrogenase (NADH) activity"/>
    <property type="evidence" value="ECO:0007669"/>
    <property type="project" value="UniProtKB-EC"/>
</dbReference>
<evidence type="ECO:0000256" key="6">
    <source>
        <dbReference type="ARBA" id="ARBA00022630"/>
    </source>
</evidence>
<dbReference type="GO" id="GO:0006103">
    <property type="term" value="P:2-oxoglutarate metabolic process"/>
    <property type="evidence" value="ECO:0007669"/>
    <property type="project" value="TreeGrafter"/>
</dbReference>
<keyword evidence="6 16" id="KW-0285">Flavoprotein</keyword>
<proteinExistence type="inferred from homology"/>
<evidence type="ECO:0000256" key="7">
    <source>
        <dbReference type="ARBA" id="ARBA00022827"/>
    </source>
</evidence>
<feature type="binding site" evidence="14">
    <location>
        <position position="305"/>
    </location>
    <ligand>
        <name>NAD(+)</name>
        <dbReference type="ChEBI" id="CHEBI:57540"/>
    </ligand>
</feature>
<dbReference type="PANTHER" id="PTHR22912:SF217">
    <property type="entry name" value="DIHYDROLIPOYL DEHYDROGENASE"/>
    <property type="match status" value="1"/>
</dbReference>
<keyword evidence="11 16" id="KW-0676">Redox-active center</keyword>
<evidence type="ECO:0000256" key="12">
    <source>
        <dbReference type="ARBA" id="ARBA00049187"/>
    </source>
</evidence>
<dbReference type="Pfam" id="PF07992">
    <property type="entry name" value="Pyr_redox_2"/>
    <property type="match status" value="1"/>
</dbReference>
<dbReference type="PROSITE" id="PS00076">
    <property type="entry name" value="PYRIDINE_REDOX_1"/>
    <property type="match status" value="1"/>
</dbReference>
<dbReference type="SUPFAM" id="SSF51905">
    <property type="entry name" value="FAD/NAD(P)-binding domain"/>
    <property type="match status" value="1"/>
</dbReference>
<evidence type="ECO:0000256" key="13">
    <source>
        <dbReference type="PIRSR" id="PIRSR000350-2"/>
    </source>
</evidence>
<protein>
    <recommendedName>
        <fullName evidence="4 16">Dihydrolipoyl dehydrogenase</fullName>
        <ecNumber evidence="3 16">1.8.1.4</ecNumber>
    </recommendedName>
</protein>
<evidence type="ECO:0000313" key="20">
    <source>
        <dbReference type="Proteomes" id="UP000245125"/>
    </source>
</evidence>
<feature type="binding site" evidence="14">
    <location>
        <position position="264"/>
    </location>
    <ligand>
        <name>NAD(+)</name>
        <dbReference type="ChEBI" id="CHEBI:57540"/>
    </ligand>
</feature>
<dbReference type="PRINTS" id="PR00411">
    <property type="entry name" value="PNDRDTASEI"/>
</dbReference>
<evidence type="ECO:0000256" key="14">
    <source>
        <dbReference type="PIRSR" id="PIRSR000350-3"/>
    </source>
</evidence>
<evidence type="ECO:0000256" key="1">
    <source>
        <dbReference type="ARBA" id="ARBA00004496"/>
    </source>
</evidence>
<dbReference type="GO" id="GO:0050660">
    <property type="term" value="F:flavin adenine dinucleotide binding"/>
    <property type="evidence" value="ECO:0007669"/>
    <property type="project" value="InterPro"/>
</dbReference>
<dbReference type="SUPFAM" id="SSF55424">
    <property type="entry name" value="FAD/NAD-linked reductases, dimerisation (C-terminal) domain"/>
    <property type="match status" value="1"/>
</dbReference>
<evidence type="ECO:0000256" key="16">
    <source>
        <dbReference type="RuleBase" id="RU003692"/>
    </source>
</evidence>
<dbReference type="NCBIfam" id="TIGR01350">
    <property type="entry name" value="lipoamide_DH"/>
    <property type="match status" value="1"/>
</dbReference>
<comment type="similarity">
    <text evidence="2 16">Belongs to the class-I pyridine nucleotide-disulfide oxidoreductase family.</text>
</comment>
<keyword evidence="7 14" id="KW-0274">FAD</keyword>
<dbReference type="FunFam" id="3.30.390.30:FF:000001">
    <property type="entry name" value="Dihydrolipoyl dehydrogenase"/>
    <property type="match status" value="1"/>
</dbReference>
<evidence type="ECO:0000256" key="8">
    <source>
        <dbReference type="ARBA" id="ARBA00023002"/>
    </source>
</evidence>
<feature type="domain" description="Pyridine nucleotide-disulphide oxidoreductase dimerisation" evidence="17">
    <location>
        <begin position="339"/>
        <end position="448"/>
    </location>
</feature>
<keyword evidence="19" id="KW-0670">Pyruvate</keyword>
<dbReference type="InterPro" id="IPR050151">
    <property type="entry name" value="Class-I_Pyr_Nuc-Dis_Oxidored"/>
</dbReference>
<dbReference type="Proteomes" id="UP000245125">
    <property type="component" value="Unassembled WGS sequence"/>
</dbReference>